<dbReference type="AlphaFoldDB" id="A0A401G1G8"/>
<proteinExistence type="predicted"/>
<evidence type="ECO:0000256" key="1">
    <source>
        <dbReference type="SAM" id="Phobius"/>
    </source>
</evidence>
<sequence length="248" mass="28369">MSNSRMSIVASILSIVIGIIGIILYFIDINRPDLKIVILSNEPAFEINNKIEKLKILFNGQDLLRDNKSLSLVTFKLGNWGNRAIKPEDFDKDQLPFISVSNGNIFECLIDSSENYLKRKLEEMSLSSKGEREILKIEIPPLIINPKQFVIMQLLVTHNKNQRPRLDAYGNIANIGNIKKCIIHESNIVSQNSVITGDLKTQFLRFAFYGFLLIILTFIIYRILDKIWPKKSSKNNPDSDGENRDDPF</sequence>
<keyword evidence="1" id="KW-1133">Transmembrane helix</keyword>
<reference evidence="3" key="2">
    <citation type="submission" date="2019-01" db="EMBL/GenBank/DDBJ databases">
        <title>Genome sequence of Desulfonema ishimotonii strain Tokyo 01.</title>
        <authorList>
            <person name="Fukui M."/>
        </authorList>
    </citation>
    <scope>NUCLEOTIDE SEQUENCE [LARGE SCALE GENOMIC DNA]</scope>
    <source>
        <strain evidence="3">Tokyo 01</strain>
    </source>
</reference>
<reference evidence="3" key="1">
    <citation type="submission" date="2017-11" db="EMBL/GenBank/DDBJ databases">
        <authorList>
            <person name="Watanabe M."/>
            <person name="Kojima H."/>
        </authorList>
    </citation>
    <scope>NUCLEOTIDE SEQUENCE [LARGE SCALE GENOMIC DNA]</scope>
    <source>
        <strain evidence="3">Tokyo 01</strain>
    </source>
</reference>
<comment type="caution">
    <text evidence="2">The sequence shown here is derived from an EMBL/GenBank/DDBJ whole genome shotgun (WGS) entry which is preliminary data.</text>
</comment>
<evidence type="ECO:0000313" key="3">
    <source>
        <dbReference type="Proteomes" id="UP000288096"/>
    </source>
</evidence>
<dbReference type="EMBL" id="BEXT01000001">
    <property type="protein sequence ID" value="GBC63062.1"/>
    <property type="molecule type" value="Genomic_DNA"/>
</dbReference>
<feature type="transmembrane region" description="Helical" evidence="1">
    <location>
        <begin position="7"/>
        <end position="27"/>
    </location>
</feature>
<accession>A0A401G1G8</accession>
<keyword evidence="1" id="KW-0812">Transmembrane</keyword>
<dbReference type="RefSeq" id="WP_124330182.1">
    <property type="nucleotide sequence ID" value="NZ_BEXT01000001.1"/>
</dbReference>
<keyword evidence="1" id="KW-0472">Membrane</keyword>
<evidence type="ECO:0000313" key="2">
    <source>
        <dbReference type="EMBL" id="GBC63062.1"/>
    </source>
</evidence>
<dbReference type="Proteomes" id="UP000288096">
    <property type="component" value="Unassembled WGS sequence"/>
</dbReference>
<feature type="transmembrane region" description="Helical" evidence="1">
    <location>
        <begin position="206"/>
        <end position="224"/>
    </location>
</feature>
<name>A0A401G1G8_9BACT</name>
<keyword evidence="3" id="KW-1185">Reference proteome</keyword>
<gene>
    <name evidence="2" type="ORF">DENIS_4051</name>
</gene>
<protein>
    <submittedName>
        <fullName evidence="2">Uncharacterized protein</fullName>
    </submittedName>
</protein>
<organism evidence="2 3">
    <name type="scientific">Desulfonema ishimotonii</name>
    <dbReference type="NCBI Taxonomy" id="45657"/>
    <lineage>
        <taxon>Bacteria</taxon>
        <taxon>Pseudomonadati</taxon>
        <taxon>Thermodesulfobacteriota</taxon>
        <taxon>Desulfobacteria</taxon>
        <taxon>Desulfobacterales</taxon>
        <taxon>Desulfococcaceae</taxon>
        <taxon>Desulfonema</taxon>
    </lineage>
</organism>